<organism evidence="2 3">
    <name type="scientific">Populus alba x Populus x berolinensis</name>
    <dbReference type="NCBI Taxonomy" id="444605"/>
    <lineage>
        <taxon>Eukaryota</taxon>
        <taxon>Viridiplantae</taxon>
        <taxon>Streptophyta</taxon>
        <taxon>Embryophyta</taxon>
        <taxon>Tracheophyta</taxon>
        <taxon>Spermatophyta</taxon>
        <taxon>Magnoliopsida</taxon>
        <taxon>eudicotyledons</taxon>
        <taxon>Gunneridae</taxon>
        <taxon>Pentapetalae</taxon>
        <taxon>rosids</taxon>
        <taxon>fabids</taxon>
        <taxon>Malpighiales</taxon>
        <taxon>Salicaceae</taxon>
        <taxon>Saliceae</taxon>
        <taxon>Populus</taxon>
    </lineage>
</organism>
<evidence type="ECO:0000313" key="2">
    <source>
        <dbReference type="EMBL" id="KAJ6996361.1"/>
    </source>
</evidence>
<keyword evidence="3" id="KW-1185">Reference proteome</keyword>
<reference evidence="2" key="1">
    <citation type="journal article" date="2023" name="Mol. Ecol. Resour.">
        <title>Chromosome-level genome assembly of a triploid poplar Populus alba 'Berolinensis'.</title>
        <authorList>
            <person name="Chen S."/>
            <person name="Yu Y."/>
            <person name="Wang X."/>
            <person name="Wang S."/>
            <person name="Zhang T."/>
            <person name="Zhou Y."/>
            <person name="He R."/>
            <person name="Meng N."/>
            <person name="Wang Y."/>
            <person name="Liu W."/>
            <person name="Liu Z."/>
            <person name="Liu J."/>
            <person name="Guo Q."/>
            <person name="Huang H."/>
            <person name="Sederoff R.R."/>
            <person name="Wang G."/>
            <person name="Qu G."/>
            <person name="Chen S."/>
        </authorList>
    </citation>
    <scope>NUCLEOTIDE SEQUENCE</scope>
    <source>
        <strain evidence="2">SC-2020</strain>
    </source>
</reference>
<evidence type="ECO:0000313" key="3">
    <source>
        <dbReference type="Proteomes" id="UP001164929"/>
    </source>
</evidence>
<dbReference type="AlphaFoldDB" id="A0AAD6W2K0"/>
<comment type="caution">
    <text evidence="2">The sequence shown here is derived from an EMBL/GenBank/DDBJ whole genome shotgun (WGS) entry which is preliminary data.</text>
</comment>
<dbReference type="EMBL" id="JAQIZT010000005">
    <property type="protein sequence ID" value="KAJ6996361.1"/>
    <property type="molecule type" value="Genomic_DNA"/>
</dbReference>
<feature type="compositionally biased region" description="Basic and acidic residues" evidence="1">
    <location>
        <begin position="18"/>
        <end position="36"/>
    </location>
</feature>
<sequence>MSVRIEAAVYITGSGRGVHSEEDLARAERESMETEARPIPATKSSINALERVFREQ</sequence>
<name>A0AAD6W2K0_9ROSI</name>
<proteinExistence type="predicted"/>
<evidence type="ECO:0000256" key="1">
    <source>
        <dbReference type="SAM" id="MobiDB-lite"/>
    </source>
</evidence>
<gene>
    <name evidence="2" type="ORF">NC653_013076</name>
</gene>
<accession>A0AAD6W2K0</accession>
<dbReference type="Proteomes" id="UP001164929">
    <property type="component" value="Chromosome 5"/>
</dbReference>
<feature type="region of interest" description="Disordered" evidence="1">
    <location>
        <begin position="16"/>
        <end position="39"/>
    </location>
</feature>
<protein>
    <submittedName>
        <fullName evidence="2">Uncharacterized protein</fullName>
    </submittedName>
</protein>